<evidence type="ECO:0000256" key="3">
    <source>
        <dbReference type="ARBA" id="ARBA00022833"/>
    </source>
</evidence>
<accession>A0A285RFJ4</accession>
<dbReference type="SUPFAM" id="SSF57716">
    <property type="entry name" value="Glucocorticoid receptor-like (DNA-binding domain)"/>
    <property type="match status" value="1"/>
</dbReference>
<organism evidence="7 8">
    <name type="scientific">Rhodobacter maris</name>
    <dbReference type="NCBI Taxonomy" id="446682"/>
    <lineage>
        <taxon>Bacteria</taxon>
        <taxon>Pseudomonadati</taxon>
        <taxon>Pseudomonadota</taxon>
        <taxon>Alphaproteobacteria</taxon>
        <taxon>Rhodobacterales</taxon>
        <taxon>Rhodobacter group</taxon>
        <taxon>Rhodobacter</taxon>
    </lineage>
</organism>
<dbReference type="Gene3D" id="1.20.120.910">
    <property type="entry name" value="DksA, coiled-coil domain"/>
    <property type="match status" value="1"/>
</dbReference>
<keyword evidence="2" id="KW-0863">Zinc-finger</keyword>
<dbReference type="InterPro" id="IPR000962">
    <property type="entry name" value="Znf_DskA_TraR"/>
</dbReference>
<feature type="zinc finger region" description="dksA C4-type" evidence="4">
    <location>
        <begin position="84"/>
        <end position="108"/>
    </location>
</feature>
<keyword evidence="3" id="KW-0862">Zinc</keyword>
<feature type="domain" description="DnaK suppressor protein-like N-terminal" evidence="6">
    <location>
        <begin position="15"/>
        <end position="76"/>
    </location>
</feature>
<proteinExistence type="predicted"/>
<dbReference type="InterPro" id="IPR048487">
    <property type="entry name" value="DksA-like_N"/>
</dbReference>
<evidence type="ECO:0000256" key="4">
    <source>
        <dbReference type="PROSITE-ProRule" id="PRU00510"/>
    </source>
</evidence>
<dbReference type="PANTHER" id="PTHR33823">
    <property type="entry name" value="RNA POLYMERASE-BINDING TRANSCRIPTION FACTOR DKSA-RELATED"/>
    <property type="match status" value="1"/>
</dbReference>
<name>A0A285RFJ4_9RHOB</name>
<keyword evidence="8" id="KW-1185">Reference proteome</keyword>
<dbReference type="RefSeq" id="WP_097068133.1">
    <property type="nucleotide sequence ID" value="NZ_OBMT01000001.1"/>
</dbReference>
<dbReference type="GO" id="GO:0008270">
    <property type="term" value="F:zinc ion binding"/>
    <property type="evidence" value="ECO:0007669"/>
    <property type="project" value="UniProtKB-KW"/>
</dbReference>
<evidence type="ECO:0000256" key="1">
    <source>
        <dbReference type="ARBA" id="ARBA00022723"/>
    </source>
</evidence>
<feature type="domain" description="Zinc finger DksA/TraR C4-type" evidence="5">
    <location>
        <begin position="79"/>
        <end position="106"/>
    </location>
</feature>
<evidence type="ECO:0000259" key="6">
    <source>
        <dbReference type="Pfam" id="PF21173"/>
    </source>
</evidence>
<dbReference type="PANTHER" id="PTHR33823:SF4">
    <property type="entry name" value="GENERAL STRESS PROTEIN 16O"/>
    <property type="match status" value="1"/>
</dbReference>
<gene>
    <name evidence="7" type="ORF">SAMN05877831_10172</name>
</gene>
<evidence type="ECO:0000259" key="5">
    <source>
        <dbReference type="Pfam" id="PF01258"/>
    </source>
</evidence>
<dbReference type="InterPro" id="IPR037187">
    <property type="entry name" value="DnaK_N"/>
</dbReference>
<evidence type="ECO:0000313" key="7">
    <source>
        <dbReference type="EMBL" id="SOB92876.1"/>
    </source>
</evidence>
<dbReference type="Proteomes" id="UP000219111">
    <property type="component" value="Unassembled WGS sequence"/>
</dbReference>
<dbReference type="OrthoDB" id="1121111at2"/>
<evidence type="ECO:0000313" key="8">
    <source>
        <dbReference type="Proteomes" id="UP000219111"/>
    </source>
</evidence>
<dbReference type="Pfam" id="PF21173">
    <property type="entry name" value="DksA-like_N"/>
    <property type="match status" value="1"/>
</dbReference>
<dbReference type="EMBL" id="OBMT01000001">
    <property type="protein sequence ID" value="SOB92876.1"/>
    <property type="molecule type" value="Genomic_DNA"/>
</dbReference>
<dbReference type="AlphaFoldDB" id="A0A285RFJ4"/>
<reference evidence="8" key="1">
    <citation type="submission" date="2017-08" db="EMBL/GenBank/DDBJ databases">
        <authorList>
            <person name="Varghese N."/>
            <person name="Submissions S."/>
        </authorList>
    </citation>
    <scope>NUCLEOTIDE SEQUENCE [LARGE SCALE GENOMIC DNA]</scope>
    <source>
        <strain evidence="8">JA276</strain>
    </source>
</reference>
<dbReference type="Pfam" id="PF01258">
    <property type="entry name" value="zf-dskA_traR"/>
    <property type="match status" value="1"/>
</dbReference>
<keyword evidence="1" id="KW-0479">Metal-binding</keyword>
<sequence length="117" mass="12879">MTSAAVTSLATRQADLLARKAQLAARLEQISGEFEAHDSRDWEEMATERETDEVLEDLGAAARRELRMIEAALARIAAGEYGYCARCGEKISEERLDLIPATPFCAAHADPRRADKS</sequence>
<evidence type="ECO:0000256" key="2">
    <source>
        <dbReference type="ARBA" id="ARBA00022771"/>
    </source>
</evidence>
<protein>
    <submittedName>
        <fullName evidence="7">TraR/DksA family transcriptional regulator</fullName>
    </submittedName>
</protein>
<dbReference type="PROSITE" id="PS51128">
    <property type="entry name" value="ZF_DKSA_2"/>
    <property type="match status" value="1"/>
</dbReference>
<dbReference type="SUPFAM" id="SSF109635">
    <property type="entry name" value="DnaK suppressor protein DksA, alpha-hairpin domain"/>
    <property type="match status" value="1"/>
</dbReference>